<sequence length="219" mass="23701">MSKLIDFWLPVGVTLKVSVVAGIIVFITGVLIARLMVNQTFRGKTVVETVLMLPLVLPPTVIGLLLITLLGNQSVFGRITEWLFSHTLLFTWQGAVVASAVVAFPLMYQTATSGFLSIDKEIIEASLVDGANQWTSFLKIELPLCSKTLLSGFILSFTRALGEFGATLMVAGNIPGKTQTLSMAVYTAYDAGDLLKMWGWVLASVLISFLLLAASSKIR</sequence>
<evidence type="ECO:0000259" key="11">
    <source>
        <dbReference type="PROSITE" id="PS50928"/>
    </source>
</evidence>
<dbReference type="PANTHER" id="PTHR30183:SF3">
    <property type="entry name" value="MOLYBDENUM TRANSPORT SYSTEM PERMEASE PROTEIN MODB"/>
    <property type="match status" value="1"/>
</dbReference>
<accession>A0A6N8CNU9</accession>
<evidence type="ECO:0000256" key="4">
    <source>
        <dbReference type="ARBA" id="ARBA00022475"/>
    </source>
</evidence>
<evidence type="ECO:0000256" key="10">
    <source>
        <dbReference type="RuleBase" id="RU365097"/>
    </source>
</evidence>
<evidence type="ECO:0000256" key="5">
    <source>
        <dbReference type="ARBA" id="ARBA00022505"/>
    </source>
</evidence>
<comment type="function">
    <text evidence="10">Part of the binding-protein-dependent transport system for molybdenum; probably responsible for the translocation of the substrate across the membrane.</text>
</comment>
<dbReference type="SUPFAM" id="SSF161098">
    <property type="entry name" value="MetI-like"/>
    <property type="match status" value="1"/>
</dbReference>
<proteinExistence type="inferred from homology"/>
<keyword evidence="6 9" id="KW-0812">Transmembrane</keyword>
<dbReference type="NCBIfam" id="TIGR02141">
    <property type="entry name" value="modB_ABC"/>
    <property type="match status" value="1"/>
</dbReference>
<evidence type="ECO:0000313" key="13">
    <source>
        <dbReference type="Proteomes" id="UP000440978"/>
    </source>
</evidence>
<evidence type="ECO:0000256" key="6">
    <source>
        <dbReference type="ARBA" id="ARBA00022692"/>
    </source>
</evidence>
<evidence type="ECO:0000256" key="7">
    <source>
        <dbReference type="ARBA" id="ARBA00022989"/>
    </source>
</evidence>
<evidence type="ECO:0000256" key="3">
    <source>
        <dbReference type="ARBA" id="ARBA00022448"/>
    </source>
</evidence>
<gene>
    <name evidence="12" type="primary">modB</name>
    <name evidence="12" type="ORF">GMB86_07400</name>
</gene>
<feature type="transmembrane region" description="Helical" evidence="9">
    <location>
        <begin position="49"/>
        <end position="70"/>
    </location>
</feature>
<evidence type="ECO:0000313" key="12">
    <source>
        <dbReference type="EMBL" id="MTT31834.1"/>
    </source>
</evidence>
<dbReference type="CDD" id="cd06261">
    <property type="entry name" value="TM_PBP2"/>
    <property type="match status" value="1"/>
</dbReference>
<keyword evidence="13" id="KW-1185">Reference proteome</keyword>
<protein>
    <recommendedName>
        <fullName evidence="10">Molybdenum transport system permease</fullName>
    </recommendedName>
</protein>
<keyword evidence="8 9" id="KW-0472">Membrane</keyword>
<dbReference type="GO" id="GO:0015098">
    <property type="term" value="F:molybdate ion transmembrane transporter activity"/>
    <property type="evidence" value="ECO:0007669"/>
    <property type="project" value="UniProtKB-UniRule"/>
</dbReference>
<dbReference type="Proteomes" id="UP000440978">
    <property type="component" value="Unassembled WGS sequence"/>
</dbReference>
<dbReference type="OrthoDB" id="9795403at2"/>
<keyword evidence="7 9" id="KW-1133">Transmembrane helix</keyword>
<dbReference type="InterPro" id="IPR035906">
    <property type="entry name" value="MetI-like_sf"/>
</dbReference>
<organism evidence="12 13">
    <name type="scientific">Terrilactibacillus tamarindi</name>
    <dbReference type="NCBI Taxonomy" id="2599694"/>
    <lineage>
        <taxon>Bacteria</taxon>
        <taxon>Bacillati</taxon>
        <taxon>Bacillota</taxon>
        <taxon>Bacilli</taxon>
        <taxon>Bacillales</taxon>
        <taxon>Bacillaceae</taxon>
        <taxon>Terrilactibacillus</taxon>
    </lineage>
</organism>
<comment type="caution">
    <text evidence="12">The sequence shown here is derived from an EMBL/GenBank/DDBJ whole genome shotgun (WGS) entry which is preliminary data.</text>
</comment>
<dbReference type="RefSeq" id="WP_155218261.1">
    <property type="nucleotide sequence ID" value="NZ_WNHB01000009.1"/>
</dbReference>
<feature type="transmembrane region" description="Helical" evidence="9">
    <location>
        <begin position="149"/>
        <end position="174"/>
    </location>
</feature>
<reference evidence="12 13" key="1">
    <citation type="submission" date="2019-11" db="EMBL/GenBank/DDBJ databases">
        <title>Terrilactibacillus tamarindus sp. nov. BCM23-1 isolated from bark of Tamarindus indica.</title>
        <authorList>
            <person name="Kingkaew E."/>
            <person name="Tanasupawat S."/>
        </authorList>
    </citation>
    <scope>NUCLEOTIDE SEQUENCE [LARGE SCALE GENOMIC DNA]</scope>
    <source>
        <strain evidence="12 13">BCM23-1</strain>
    </source>
</reference>
<evidence type="ECO:0000256" key="8">
    <source>
        <dbReference type="ARBA" id="ARBA00023136"/>
    </source>
</evidence>
<keyword evidence="3 9" id="KW-0813">Transport</keyword>
<evidence type="ECO:0000256" key="2">
    <source>
        <dbReference type="ARBA" id="ARBA00007069"/>
    </source>
</evidence>
<dbReference type="Pfam" id="PF00528">
    <property type="entry name" value="BPD_transp_1"/>
    <property type="match status" value="1"/>
</dbReference>
<evidence type="ECO:0000256" key="9">
    <source>
        <dbReference type="RuleBase" id="RU363032"/>
    </source>
</evidence>
<feature type="domain" description="ABC transmembrane type-1" evidence="11">
    <location>
        <begin position="11"/>
        <end position="219"/>
    </location>
</feature>
<dbReference type="InterPro" id="IPR000515">
    <property type="entry name" value="MetI-like"/>
</dbReference>
<feature type="transmembrane region" description="Helical" evidence="9">
    <location>
        <begin position="90"/>
        <end position="108"/>
    </location>
</feature>
<dbReference type="InterPro" id="IPR011867">
    <property type="entry name" value="ModB_ABC"/>
</dbReference>
<feature type="transmembrane region" description="Helical" evidence="9">
    <location>
        <begin position="17"/>
        <end position="37"/>
    </location>
</feature>
<comment type="similarity">
    <text evidence="2 10">Belongs to the binding-protein-dependent transport system permease family. CysTW subfamily.</text>
</comment>
<feature type="transmembrane region" description="Helical" evidence="9">
    <location>
        <begin position="194"/>
        <end position="214"/>
    </location>
</feature>
<keyword evidence="4 10" id="KW-1003">Cell membrane</keyword>
<comment type="subcellular location">
    <subcellularLocation>
        <location evidence="1 9">Cell membrane</location>
        <topology evidence="1 9">Multi-pass membrane protein</topology>
    </subcellularLocation>
</comment>
<dbReference type="PANTHER" id="PTHR30183">
    <property type="entry name" value="MOLYBDENUM TRANSPORT SYSTEM PERMEASE PROTEIN MODB"/>
    <property type="match status" value="1"/>
</dbReference>
<dbReference type="Gene3D" id="1.10.3720.10">
    <property type="entry name" value="MetI-like"/>
    <property type="match status" value="1"/>
</dbReference>
<name>A0A6N8CNU9_9BACI</name>
<dbReference type="PROSITE" id="PS50928">
    <property type="entry name" value="ABC_TM1"/>
    <property type="match status" value="1"/>
</dbReference>
<dbReference type="AlphaFoldDB" id="A0A6N8CNU9"/>
<evidence type="ECO:0000256" key="1">
    <source>
        <dbReference type="ARBA" id="ARBA00004651"/>
    </source>
</evidence>
<dbReference type="GO" id="GO:0005886">
    <property type="term" value="C:plasma membrane"/>
    <property type="evidence" value="ECO:0007669"/>
    <property type="project" value="UniProtKB-SubCell"/>
</dbReference>
<keyword evidence="5 10" id="KW-0500">Molybdenum</keyword>
<dbReference type="EMBL" id="WNHB01000009">
    <property type="protein sequence ID" value="MTT31834.1"/>
    <property type="molecule type" value="Genomic_DNA"/>
</dbReference>